<proteinExistence type="predicted"/>
<accession>A0A6A6QYP9</accession>
<evidence type="ECO:0000256" key="1">
    <source>
        <dbReference type="SAM" id="MobiDB-lite"/>
    </source>
</evidence>
<gene>
    <name evidence="2" type="ORF">BU16DRAFT_318274</name>
</gene>
<name>A0A6A6QYP9_9PEZI</name>
<dbReference type="EMBL" id="MU004186">
    <property type="protein sequence ID" value="KAF2497578.1"/>
    <property type="molecule type" value="Genomic_DNA"/>
</dbReference>
<dbReference type="Proteomes" id="UP000799750">
    <property type="component" value="Unassembled WGS sequence"/>
</dbReference>
<evidence type="ECO:0000313" key="2">
    <source>
        <dbReference type="EMBL" id="KAF2497578.1"/>
    </source>
</evidence>
<feature type="compositionally biased region" description="Polar residues" evidence="1">
    <location>
        <begin position="38"/>
        <end position="49"/>
    </location>
</feature>
<dbReference type="AlphaFoldDB" id="A0A6A6QYP9"/>
<dbReference type="OrthoDB" id="5289641at2759"/>
<evidence type="ECO:0008006" key="4">
    <source>
        <dbReference type="Google" id="ProtNLM"/>
    </source>
</evidence>
<protein>
    <recommendedName>
        <fullName evidence="4">Ricin B lectin domain-containing protein</fullName>
    </recommendedName>
</protein>
<dbReference type="PANTHER" id="PTHR39697:SF2">
    <property type="entry name" value="CYANOVIRIN-N DOMAIN-CONTAINING PROTEIN"/>
    <property type="match status" value="1"/>
</dbReference>
<sequence>MALNQVDAASSPDSEYATVYTPSTTSRSASDRLDKGDNVQSPLDSSVPSPGSSFLIQSVATGKVITFQQGRIVLGPLGSHSMTRWRCVENKGWLGFQDPASGMFLGYDKNEELCCTASGQNIWENFSVRQKPEGGYLLLMTHYDNWIMLLWNDLRPVGIKVENGSEKLAVVEDWESDSTAWQFVRL</sequence>
<evidence type="ECO:0000313" key="3">
    <source>
        <dbReference type="Proteomes" id="UP000799750"/>
    </source>
</evidence>
<feature type="region of interest" description="Disordered" evidence="1">
    <location>
        <begin position="1"/>
        <end position="49"/>
    </location>
</feature>
<keyword evidence="3" id="KW-1185">Reference proteome</keyword>
<organism evidence="2 3">
    <name type="scientific">Lophium mytilinum</name>
    <dbReference type="NCBI Taxonomy" id="390894"/>
    <lineage>
        <taxon>Eukaryota</taxon>
        <taxon>Fungi</taxon>
        <taxon>Dikarya</taxon>
        <taxon>Ascomycota</taxon>
        <taxon>Pezizomycotina</taxon>
        <taxon>Dothideomycetes</taxon>
        <taxon>Pleosporomycetidae</taxon>
        <taxon>Mytilinidiales</taxon>
        <taxon>Mytilinidiaceae</taxon>
        <taxon>Lophium</taxon>
    </lineage>
</organism>
<reference evidence="2" key="1">
    <citation type="journal article" date="2020" name="Stud. Mycol.">
        <title>101 Dothideomycetes genomes: a test case for predicting lifestyles and emergence of pathogens.</title>
        <authorList>
            <person name="Haridas S."/>
            <person name="Albert R."/>
            <person name="Binder M."/>
            <person name="Bloem J."/>
            <person name="Labutti K."/>
            <person name="Salamov A."/>
            <person name="Andreopoulos B."/>
            <person name="Baker S."/>
            <person name="Barry K."/>
            <person name="Bills G."/>
            <person name="Bluhm B."/>
            <person name="Cannon C."/>
            <person name="Castanera R."/>
            <person name="Culley D."/>
            <person name="Daum C."/>
            <person name="Ezra D."/>
            <person name="Gonzalez J."/>
            <person name="Henrissat B."/>
            <person name="Kuo A."/>
            <person name="Liang C."/>
            <person name="Lipzen A."/>
            <person name="Lutzoni F."/>
            <person name="Magnuson J."/>
            <person name="Mondo S."/>
            <person name="Nolan M."/>
            <person name="Ohm R."/>
            <person name="Pangilinan J."/>
            <person name="Park H.-J."/>
            <person name="Ramirez L."/>
            <person name="Alfaro M."/>
            <person name="Sun H."/>
            <person name="Tritt A."/>
            <person name="Yoshinaga Y."/>
            <person name="Zwiers L.-H."/>
            <person name="Turgeon B."/>
            <person name="Goodwin S."/>
            <person name="Spatafora J."/>
            <person name="Crous P."/>
            <person name="Grigoriev I."/>
        </authorList>
    </citation>
    <scope>NUCLEOTIDE SEQUENCE</scope>
    <source>
        <strain evidence="2">CBS 269.34</strain>
    </source>
</reference>
<dbReference type="PANTHER" id="PTHR39697">
    <property type="entry name" value="RICIN B LECTIN DOMAIN-CONTAINING PROTEIN-RELATED"/>
    <property type="match status" value="1"/>
</dbReference>